<keyword evidence="1" id="KW-1133">Transmembrane helix</keyword>
<protein>
    <submittedName>
        <fullName evidence="2">Uncharacterized protein</fullName>
    </submittedName>
</protein>
<proteinExistence type="predicted"/>
<feature type="transmembrane region" description="Helical" evidence="1">
    <location>
        <begin position="36"/>
        <end position="57"/>
    </location>
</feature>
<evidence type="ECO:0000256" key="1">
    <source>
        <dbReference type="SAM" id="Phobius"/>
    </source>
</evidence>
<keyword evidence="3" id="KW-1185">Reference proteome</keyword>
<keyword evidence="1" id="KW-0472">Membrane</keyword>
<feature type="transmembrane region" description="Helical" evidence="1">
    <location>
        <begin position="9"/>
        <end position="30"/>
    </location>
</feature>
<dbReference type="Proteomes" id="UP000057938">
    <property type="component" value="Chromosome"/>
</dbReference>
<keyword evidence="1" id="KW-0812">Transmembrane</keyword>
<sequence>MSISAGRALVFFMIGLPIGFILTALGFVVTDREIDAGAMAPWALAIAAATGLVAAFGKPSR</sequence>
<dbReference type="EMBL" id="CP012669">
    <property type="protein sequence ID" value="ALE16735.1"/>
    <property type="molecule type" value="Genomic_DNA"/>
</dbReference>
<reference evidence="2 3" key="1">
    <citation type="submission" date="2015-09" db="EMBL/GenBank/DDBJ databases">
        <title>Complete genome sequence of a benzo[a]pyrene-degrading bacterium Altererythrobacter epoxidivorans CGMCC 1.7731T.</title>
        <authorList>
            <person name="Li Z."/>
            <person name="Cheng H."/>
            <person name="Huo Y."/>
            <person name="Xu X."/>
        </authorList>
    </citation>
    <scope>NUCLEOTIDE SEQUENCE [LARGE SCALE GENOMIC DNA]</scope>
    <source>
        <strain evidence="2 3">CGMCC 1.7731</strain>
    </source>
</reference>
<dbReference type="PATRIC" id="fig|361183.4.peg.1413"/>
<dbReference type="KEGG" id="aep:AMC99_01442"/>
<evidence type="ECO:0000313" key="3">
    <source>
        <dbReference type="Proteomes" id="UP000057938"/>
    </source>
</evidence>
<name>A0A0M4M842_9SPHN</name>
<dbReference type="STRING" id="361183.AMC99_01442"/>
<evidence type="ECO:0000313" key="2">
    <source>
        <dbReference type="EMBL" id="ALE16735.1"/>
    </source>
</evidence>
<accession>A0A0M4M842</accession>
<gene>
    <name evidence="2" type="ORF">AMC99_01442</name>
</gene>
<dbReference type="OrthoDB" id="7433567at2"/>
<organism evidence="2 3">
    <name type="scientific">Altererythrobacter epoxidivorans</name>
    <dbReference type="NCBI Taxonomy" id="361183"/>
    <lineage>
        <taxon>Bacteria</taxon>
        <taxon>Pseudomonadati</taxon>
        <taxon>Pseudomonadota</taxon>
        <taxon>Alphaproteobacteria</taxon>
        <taxon>Sphingomonadales</taxon>
        <taxon>Erythrobacteraceae</taxon>
        <taxon>Altererythrobacter</taxon>
    </lineage>
</organism>
<dbReference type="AlphaFoldDB" id="A0A0M4M842"/>